<dbReference type="SUPFAM" id="SSF55073">
    <property type="entry name" value="Nucleotide cyclase"/>
    <property type="match status" value="1"/>
</dbReference>
<dbReference type="PANTHER" id="PTHR44757">
    <property type="entry name" value="DIGUANYLATE CYCLASE DGCP"/>
    <property type="match status" value="1"/>
</dbReference>
<dbReference type="InterPro" id="IPR035965">
    <property type="entry name" value="PAS-like_dom_sf"/>
</dbReference>
<dbReference type="NCBIfam" id="TIGR00229">
    <property type="entry name" value="sensory_box"/>
    <property type="match status" value="1"/>
</dbReference>
<dbReference type="Gene3D" id="3.30.70.270">
    <property type="match status" value="1"/>
</dbReference>
<dbReference type="InterPro" id="IPR029787">
    <property type="entry name" value="Nucleotide_cyclase"/>
</dbReference>
<feature type="transmembrane region" description="Helical" evidence="1">
    <location>
        <begin position="45"/>
        <end position="67"/>
    </location>
</feature>
<feature type="domain" description="EAL" evidence="3">
    <location>
        <begin position="484"/>
        <end position="740"/>
    </location>
</feature>
<dbReference type="InterPro" id="IPR000014">
    <property type="entry name" value="PAS"/>
</dbReference>
<keyword evidence="1" id="KW-0472">Membrane</keyword>
<dbReference type="EMBL" id="JAVDYC010000001">
    <property type="protein sequence ID" value="MDR7326382.1"/>
    <property type="molecule type" value="Genomic_DNA"/>
</dbReference>
<name>A0AAE4CWD4_9ACTN</name>
<protein>
    <submittedName>
        <fullName evidence="5">Diguanylate cyclase (GGDEF)-like protein/PAS domain S-box-containing protein</fullName>
    </submittedName>
</protein>
<dbReference type="SUPFAM" id="SSF141868">
    <property type="entry name" value="EAL domain-like"/>
    <property type="match status" value="1"/>
</dbReference>
<dbReference type="InterPro" id="IPR001633">
    <property type="entry name" value="EAL_dom"/>
</dbReference>
<dbReference type="FunFam" id="3.30.70.270:FF:000001">
    <property type="entry name" value="Diguanylate cyclase domain protein"/>
    <property type="match status" value="1"/>
</dbReference>
<dbReference type="InterPro" id="IPR052155">
    <property type="entry name" value="Biofilm_reg_signaling"/>
</dbReference>
<keyword evidence="6" id="KW-1185">Reference proteome</keyword>
<sequence length="749" mass="81837">MRFESVDDDYQVEHWTRQIRMGCWIAIVISTVGAVRVFLDWPEPSRWLVLVIGAAVLAQAGLLWLPWARIIRRRHAREWLFLWWLLELPLLYVFARGDEAALAIFPAGAIVVMVTAAVLYPPVAIAGLGVLSVGAFLTLAHGHPDAQPTMVAGLVAVLVSVVATCVLTAQGRLAQDTRRRAAEDRTEALLQNASDLVLAVGEDGEVTYASPSARELLGRDPAWITGDRLGQMVHPEDLPQAREFMSALFAGGREHTGRIETRLRHGDGTWVYTEAIGVNRLCDPNLRAAVLSIRDVGARKYMEAELTRQAFTDSLTGLPNRALFHDRVSHAAARHHRESGRITLMLIDLDDFKLVNDGLGHTAGDQLLRVIAQRLSAQLRPADTLARLGGDEFAVLIEDLTELEAAELADRLVRAVREPVTLGVRDVICTASIGISVIKAGTHDLGEADELLRDADLAMYAAKAAGRDGYAVFDPATHADVLAEAEQRAALERALLEEQFVVHYQPIVELPARELIGFEALVRWNHPVNGLVGPLTFIPLAEATGLIVPLGRWVLDQACRQLAAWTADHPEAAKLRMSVNLSPRQFQHSGLVSEVAGIIERTGVPADKLVLEITESLLMKDTEATVRTLEALKALGVRLAVDDFGTGYSSLSYLKRFPVDILKIDRSFVDGITADAGDATLAEAVVQLGRTLQLQTVAEGIETADQWSTLRELGCEYGQGYLFARPVAADEIVPLIRSRPSGHVDPIAE</sequence>
<evidence type="ECO:0000256" key="1">
    <source>
        <dbReference type="SAM" id="Phobius"/>
    </source>
</evidence>
<dbReference type="Proteomes" id="UP001183629">
    <property type="component" value="Unassembled WGS sequence"/>
</dbReference>
<evidence type="ECO:0000313" key="6">
    <source>
        <dbReference type="Proteomes" id="UP001183629"/>
    </source>
</evidence>
<dbReference type="RefSeq" id="WP_310421966.1">
    <property type="nucleotide sequence ID" value="NZ_JAVDYC010000001.1"/>
</dbReference>
<dbReference type="SUPFAM" id="SSF55785">
    <property type="entry name" value="PYP-like sensor domain (PAS domain)"/>
    <property type="match status" value="1"/>
</dbReference>
<gene>
    <name evidence="5" type="ORF">J2S44_006632</name>
</gene>
<dbReference type="Pfam" id="PF08447">
    <property type="entry name" value="PAS_3"/>
    <property type="match status" value="1"/>
</dbReference>
<dbReference type="CDD" id="cd01948">
    <property type="entry name" value="EAL"/>
    <property type="match status" value="1"/>
</dbReference>
<dbReference type="PANTHER" id="PTHR44757:SF2">
    <property type="entry name" value="BIOFILM ARCHITECTURE MAINTENANCE PROTEIN MBAA"/>
    <property type="match status" value="1"/>
</dbReference>
<dbReference type="Pfam" id="PF00563">
    <property type="entry name" value="EAL"/>
    <property type="match status" value="1"/>
</dbReference>
<comment type="caution">
    <text evidence="5">The sequence shown here is derived from an EMBL/GenBank/DDBJ whole genome shotgun (WGS) entry which is preliminary data.</text>
</comment>
<organism evidence="5 6">
    <name type="scientific">Catenuloplanes niger</name>
    <dbReference type="NCBI Taxonomy" id="587534"/>
    <lineage>
        <taxon>Bacteria</taxon>
        <taxon>Bacillati</taxon>
        <taxon>Actinomycetota</taxon>
        <taxon>Actinomycetes</taxon>
        <taxon>Micromonosporales</taxon>
        <taxon>Micromonosporaceae</taxon>
        <taxon>Catenuloplanes</taxon>
    </lineage>
</organism>
<dbReference type="PROSITE" id="PS50112">
    <property type="entry name" value="PAS"/>
    <property type="match status" value="1"/>
</dbReference>
<feature type="domain" description="GGDEF" evidence="4">
    <location>
        <begin position="340"/>
        <end position="475"/>
    </location>
</feature>
<proteinExistence type="predicted"/>
<evidence type="ECO:0000259" key="3">
    <source>
        <dbReference type="PROSITE" id="PS50883"/>
    </source>
</evidence>
<dbReference type="NCBIfam" id="TIGR00254">
    <property type="entry name" value="GGDEF"/>
    <property type="match status" value="1"/>
</dbReference>
<dbReference type="SMART" id="SM00267">
    <property type="entry name" value="GGDEF"/>
    <property type="match status" value="1"/>
</dbReference>
<feature type="transmembrane region" description="Helical" evidence="1">
    <location>
        <begin position="149"/>
        <end position="169"/>
    </location>
</feature>
<dbReference type="CDD" id="cd00130">
    <property type="entry name" value="PAS"/>
    <property type="match status" value="1"/>
</dbReference>
<dbReference type="InterPro" id="IPR035919">
    <property type="entry name" value="EAL_sf"/>
</dbReference>
<dbReference type="PROSITE" id="PS50883">
    <property type="entry name" value="EAL"/>
    <property type="match status" value="1"/>
</dbReference>
<feature type="transmembrane region" description="Helical" evidence="1">
    <location>
        <begin position="125"/>
        <end position="143"/>
    </location>
</feature>
<dbReference type="Gene3D" id="3.30.450.20">
    <property type="entry name" value="PAS domain"/>
    <property type="match status" value="1"/>
</dbReference>
<keyword evidence="1" id="KW-1133">Transmembrane helix</keyword>
<dbReference type="AlphaFoldDB" id="A0AAE4CWD4"/>
<dbReference type="InterPro" id="IPR043128">
    <property type="entry name" value="Rev_trsase/Diguanyl_cyclase"/>
</dbReference>
<evidence type="ECO:0000259" key="2">
    <source>
        <dbReference type="PROSITE" id="PS50112"/>
    </source>
</evidence>
<dbReference type="Pfam" id="PF00990">
    <property type="entry name" value="GGDEF"/>
    <property type="match status" value="1"/>
</dbReference>
<dbReference type="SMART" id="SM00052">
    <property type="entry name" value="EAL"/>
    <property type="match status" value="1"/>
</dbReference>
<evidence type="ECO:0000259" key="4">
    <source>
        <dbReference type="PROSITE" id="PS50887"/>
    </source>
</evidence>
<reference evidence="5 6" key="1">
    <citation type="submission" date="2023-07" db="EMBL/GenBank/DDBJ databases">
        <title>Sequencing the genomes of 1000 actinobacteria strains.</title>
        <authorList>
            <person name="Klenk H.-P."/>
        </authorList>
    </citation>
    <scope>NUCLEOTIDE SEQUENCE [LARGE SCALE GENOMIC DNA]</scope>
    <source>
        <strain evidence="5 6">DSM 44711</strain>
    </source>
</reference>
<dbReference type="PROSITE" id="PS50887">
    <property type="entry name" value="GGDEF"/>
    <property type="match status" value="1"/>
</dbReference>
<dbReference type="SMART" id="SM00091">
    <property type="entry name" value="PAS"/>
    <property type="match status" value="1"/>
</dbReference>
<dbReference type="InterPro" id="IPR000160">
    <property type="entry name" value="GGDEF_dom"/>
</dbReference>
<feature type="domain" description="PAS" evidence="2">
    <location>
        <begin position="182"/>
        <end position="252"/>
    </location>
</feature>
<feature type="transmembrane region" description="Helical" evidence="1">
    <location>
        <begin position="79"/>
        <end position="95"/>
    </location>
</feature>
<dbReference type="FunFam" id="3.20.20.450:FF:000001">
    <property type="entry name" value="Cyclic di-GMP phosphodiesterase yahA"/>
    <property type="match status" value="1"/>
</dbReference>
<evidence type="ECO:0000313" key="5">
    <source>
        <dbReference type="EMBL" id="MDR7326382.1"/>
    </source>
</evidence>
<dbReference type="InterPro" id="IPR013655">
    <property type="entry name" value="PAS_fold_3"/>
</dbReference>
<dbReference type="CDD" id="cd01949">
    <property type="entry name" value="GGDEF"/>
    <property type="match status" value="1"/>
</dbReference>
<feature type="transmembrane region" description="Helical" evidence="1">
    <location>
        <begin position="21"/>
        <end position="39"/>
    </location>
</feature>
<dbReference type="Gene3D" id="3.20.20.450">
    <property type="entry name" value="EAL domain"/>
    <property type="match status" value="1"/>
</dbReference>
<accession>A0AAE4CWD4</accession>
<keyword evidence="1" id="KW-0812">Transmembrane</keyword>